<evidence type="ECO:0000313" key="2">
    <source>
        <dbReference type="Proteomes" id="UP000821845"/>
    </source>
</evidence>
<keyword evidence="2" id="KW-1185">Reference proteome</keyword>
<gene>
    <name evidence="1" type="ORF">HPB50_010699</name>
</gene>
<name>A0ACB7SDY1_HYAAI</name>
<accession>A0ACB7SDY1</accession>
<proteinExistence type="predicted"/>
<sequence>MGDVKRGQLTRQTLQLGQALVEAIFTTGAERASGGIYGELLPIVHCSSSSSTSSQHKSRTPTTGTRIRGKLVSVRWNRPSLRARPEDMLGTVHGRCTSPPTSSERPDVEDRRANGTAMRRSAISGKREHCGSALSEIARATEPKGRRLAHFSRSCGGGGQDGVSVREAADDERDGGASNSDDNGEQARS</sequence>
<dbReference type="Proteomes" id="UP000821845">
    <property type="component" value="Chromosome 4"/>
</dbReference>
<evidence type="ECO:0000313" key="1">
    <source>
        <dbReference type="EMBL" id="KAH6932933.1"/>
    </source>
</evidence>
<protein>
    <submittedName>
        <fullName evidence="1">Uncharacterized protein</fullName>
    </submittedName>
</protein>
<comment type="caution">
    <text evidence="1">The sequence shown here is derived from an EMBL/GenBank/DDBJ whole genome shotgun (WGS) entry which is preliminary data.</text>
</comment>
<reference evidence="1" key="1">
    <citation type="submission" date="2020-05" db="EMBL/GenBank/DDBJ databases">
        <title>Large-scale comparative analyses of tick genomes elucidate their genetic diversity and vector capacities.</title>
        <authorList>
            <person name="Jia N."/>
            <person name="Wang J."/>
            <person name="Shi W."/>
            <person name="Du L."/>
            <person name="Sun Y."/>
            <person name="Zhan W."/>
            <person name="Jiang J."/>
            <person name="Wang Q."/>
            <person name="Zhang B."/>
            <person name="Ji P."/>
            <person name="Sakyi L.B."/>
            <person name="Cui X."/>
            <person name="Yuan T."/>
            <person name="Jiang B."/>
            <person name="Yang W."/>
            <person name="Lam T.T.-Y."/>
            <person name="Chang Q."/>
            <person name="Ding S."/>
            <person name="Wang X."/>
            <person name="Zhu J."/>
            <person name="Ruan X."/>
            <person name="Zhao L."/>
            <person name="Wei J."/>
            <person name="Que T."/>
            <person name="Du C."/>
            <person name="Cheng J."/>
            <person name="Dai P."/>
            <person name="Han X."/>
            <person name="Huang E."/>
            <person name="Gao Y."/>
            <person name="Liu J."/>
            <person name="Shao H."/>
            <person name="Ye R."/>
            <person name="Li L."/>
            <person name="Wei W."/>
            <person name="Wang X."/>
            <person name="Wang C."/>
            <person name="Yang T."/>
            <person name="Huo Q."/>
            <person name="Li W."/>
            <person name="Guo W."/>
            <person name="Chen H."/>
            <person name="Zhou L."/>
            <person name="Ni X."/>
            <person name="Tian J."/>
            <person name="Zhou Y."/>
            <person name="Sheng Y."/>
            <person name="Liu T."/>
            <person name="Pan Y."/>
            <person name="Xia L."/>
            <person name="Li J."/>
            <person name="Zhao F."/>
            <person name="Cao W."/>
        </authorList>
    </citation>
    <scope>NUCLEOTIDE SEQUENCE</scope>
    <source>
        <strain evidence="1">Hyas-2018</strain>
    </source>
</reference>
<dbReference type="EMBL" id="CM023484">
    <property type="protein sequence ID" value="KAH6932933.1"/>
    <property type="molecule type" value="Genomic_DNA"/>
</dbReference>
<organism evidence="1 2">
    <name type="scientific">Hyalomma asiaticum</name>
    <name type="common">Tick</name>
    <dbReference type="NCBI Taxonomy" id="266040"/>
    <lineage>
        <taxon>Eukaryota</taxon>
        <taxon>Metazoa</taxon>
        <taxon>Ecdysozoa</taxon>
        <taxon>Arthropoda</taxon>
        <taxon>Chelicerata</taxon>
        <taxon>Arachnida</taxon>
        <taxon>Acari</taxon>
        <taxon>Parasitiformes</taxon>
        <taxon>Ixodida</taxon>
        <taxon>Ixodoidea</taxon>
        <taxon>Ixodidae</taxon>
        <taxon>Hyalomminae</taxon>
        <taxon>Hyalomma</taxon>
    </lineage>
</organism>